<dbReference type="CDD" id="cd16275">
    <property type="entry name" value="BaeB-like_MBL-fold"/>
    <property type="match status" value="1"/>
</dbReference>
<keyword evidence="3" id="KW-0378">Hydrolase</keyword>
<dbReference type="InterPro" id="IPR001279">
    <property type="entry name" value="Metallo-B-lactamas"/>
</dbReference>
<dbReference type="Pfam" id="PF00753">
    <property type="entry name" value="Lactamase_B"/>
    <property type="match status" value="1"/>
</dbReference>
<reference evidence="6 7" key="1">
    <citation type="submission" date="2023-11" db="EMBL/GenBank/DDBJ databases">
        <title>Unpublished Manusciprt.</title>
        <authorList>
            <person name="Saticioglu I.B."/>
            <person name="Ay H."/>
            <person name="Ajmi N."/>
            <person name="Altun S."/>
            <person name="Duman M."/>
        </authorList>
    </citation>
    <scope>NUCLEOTIDE SEQUENCE [LARGE SCALE GENOMIC DNA]</scope>
    <source>
        <strain evidence="6 7">Fl-318</strain>
    </source>
</reference>
<evidence type="ECO:0000259" key="5">
    <source>
        <dbReference type="SMART" id="SM00849"/>
    </source>
</evidence>
<sequence>MIYVQLFEVTNGVFKNQCYLVHNQYEGVLIDPAWDYELITNYIEENGILLKGVLLTHGHLDHIDLAGKFSKEKNVSVWSSDIDAITFRLTYSKLQSVSHLKSFKIGTIEITPILTPGHTSGSVCYLIDNHVFSGDTVFIEGVGVCSEDGAASLYDSVQFLKNYLPEHSQFWPGHSYGEAPGKSISYLMIYNIYFQFISKKSFIAFRTRKNQHKILEWTFNKKIDDRFSR</sequence>
<dbReference type="SMART" id="SM00849">
    <property type="entry name" value="Lactamase_B"/>
    <property type="match status" value="1"/>
</dbReference>
<keyword evidence="7" id="KW-1185">Reference proteome</keyword>
<dbReference type="EMBL" id="JAWXVI010000011">
    <property type="protein sequence ID" value="MDX6191616.1"/>
    <property type="molecule type" value="Genomic_DNA"/>
</dbReference>
<evidence type="ECO:0000313" key="6">
    <source>
        <dbReference type="EMBL" id="MDX6191616.1"/>
    </source>
</evidence>
<dbReference type="InterPro" id="IPR051453">
    <property type="entry name" value="MBL_Glyoxalase_II"/>
</dbReference>
<proteinExistence type="predicted"/>
<keyword evidence="2" id="KW-0479">Metal-binding</keyword>
<evidence type="ECO:0000256" key="2">
    <source>
        <dbReference type="ARBA" id="ARBA00022723"/>
    </source>
</evidence>
<dbReference type="Gene3D" id="3.60.15.10">
    <property type="entry name" value="Ribonuclease Z/Hydroxyacylglutathione hydrolase-like"/>
    <property type="match status" value="1"/>
</dbReference>
<evidence type="ECO:0000313" key="7">
    <source>
        <dbReference type="Proteomes" id="UP001273350"/>
    </source>
</evidence>
<dbReference type="SUPFAM" id="SSF56281">
    <property type="entry name" value="Metallo-hydrolase/oxidoreductase"/>
    <property type="match status" value="1"/>
</dbReference>
<comment type="cofactor">
    <cofactor evidence="1">
        <name>Zn(2+)</name>
        <dbReference type="ChEBI" id="CHEBI:29105"/>
    </cofactor>
</comment>
<dbReference type="InterPro" id="IPR036866">
    <property type="entry name" value="RibonucZ/Hydroxyglut_hydro"/>
</dbReference>
<accession>A0ABU4RG98</accession>
<comment type="caution">
    <text evidence="6">The sequence shown here is derived from an EMBL/GenBank/DDBJ whole genome shotgun (WGS) entry which is preliminary data.</text>
</comment>
<evidence type="ECO:0000256" key="4">
    <source>
        <dbReference type="ARBA" id="ARBA00022833"/>
    </source>
</evidence>
<dbReference type="PANTHER" id="PTHR46233">
    <property type="entry name" value="HYDROXYACYLGLUTATHIONE HYDROLASE GLOC"/>
    <property type="match status" value="1"/>
</dbReference>
<dbReference type="Proteomes" id="UP001273350">
    <property type="component" value="Unassembled WGS sequence"/>
</dbReference>
<evidence type="ECO:0000256" key="3">
    <source>
        <dbReference type="ARBA" id="ARBA00022801"/>
    </source>
</evidence>
<dbReference type="RefSeq" id="WP_230002150.1">
    <property type="nucleotide sequence ID" value="NZ_CP087134.1"/>
</dbReference>
<evidence type="ECO:0000256" key="1">
    <source>
        <dbReference type="ARBA" id="ARBA00001947"/>
    </source>
</evidence>
<organism evidence="6 7">
    <name type="scientific">Flavobacterium cupriresistens</name>
    <dbReference type="NCBI Taxonomy" id="2893885"/>
    <lineage>
        <taxon>Bacteria</taxon>
        <taxon>Pseudomonadati</taxon>
        <taxon>Bacteroidota</taxon>
        <taxon>Flavobacteriia</taxon>
        <taxon>Flavobacteriales</taxon>
        <taxon>Flavobacteriaceae</taxon>
        <taxon>Flavobacterium</taxon>
    </lineage>
</organism>
<name>A0ABU4RG98_9FLAO</name>
<dbReference type="PANTHER" id="PTHR46233:SF3">
    <property type="entry name" value="HYDROXYACYLGLUTATHIONE HYDROLASE GLOC"/>
    <property type="match status" value="1"/>
</dbReference>
<feature type="domain" description="Metallo-beta-lactamase" evidence="5">
    <location>
        <begin position="15"/>
        <end position="174"/>
    </location>
</feature>
<gene>
    <name evidence="6" type="ORF">SGQ83_19840</name>
</gene>
<protein>
    <submittedName>
        <fullName evidence="6">MBL fold metallo-hydrolase</fullName>
    </submittedName>
</protein>
<keyword evidence="4" id="KW-0862">Zinc</keyword>